<feature type="region of interest" description="Disordered" evidence="8">
    <location>
        <begin position="861"/>
        <end position="906"/>
    </location>
</feature>
<evidence type="ECO:0000256" key="2">
    <source>
        <dbReference type="ARBA" id="ARBA00022723"/>
    </source>
</evidence>
<feature type="compositionally biased region" description="Basic residues" evidence="8">
    <location>
        <begin position="630"/>
        <end position="651"/>
    </location>
</feature>
<feature type="compositionally biased region" description="Basic and acidic residues" evidence="8">
    <location>
        <begin position="886"/>
        <end position="898"/>
    </location>
</feature>
<gene>
    <name evidence="11" type="ORF">ROHU_029252</name>
</gene>
<name>A0A498LWD5_LABRO</name>
<feature type="region of interest" description="Disordered" evidence="8">
    <location>
        <begin position="262"/>
        <end position="315"/>
    </location>
</feature>
<dbReference type="PANTHER" id="PTHR23234">
    <property type="entry name" value="ZNF44 PROTEIN"/>
    <property type="match status" value="1"/>
</dbReference>
<feature type="domain" description="C2H2-type" evidence="9">
    <location>
        <begin position="395"/>
        <end position="422"/>
    </location>
</feature>
<dbReference type="PANTHER" id="PTHR23234:SF10">
    <property type="entry name" value="RIKEN CDNA 6720489N17 GENE-RELATED"/>
    <property type="match status" value="1"/>
</dbReference>
<organism evidence="11 12">
    <name type="scientific">Labeo rohita</name>
    <name type="common">Indian major carp</name>
    <name type="synonym">Cyprinus rohita</name>
    <dbReference type="NCBI Taxonomy" id="84645"/>
    <lineage>
        <taxon>Eukaryota</taxon>
        <taxon>Metazoa</taxon>
        <taxon>Chordata</taxon>
        <taxon>Craniata</taxon>
        <taxon>Vertebrata</taxon>
        <taxon>Euteleostomi</taxon>
        <taxon>Actinopterygii</taxon>
        <taxon>Neopterygii</taxon>
        <taxon>Teleostei</taxon>
        <taxon>Ostariophysi</taxon>
        <taxon>Cypriniformes</taxon>
        <taxon>Cyprinidae</taxon>
        <taxon>Labeoninae</taxon>
        <taxon>Labeonini</taxon>
        <taxon>Labeo</taxon>
    </lineage>
</organism>
<evidence type="ECO:0000313" key="12">
    <source>
        <dbReference type="Proteomes" id="UP000290572"/>
    </source>
</evidence>
<dbReference type="InterPro" id="IPR050758">
    <property type="entry name" value="Znf_C2H2-type"/>
</dbReference>
<feature type="domain" description="C2H2-type" evidence="9">
    <location>
        <begin position="204"/>
        <end position="231"/>
    </location>
</feature>
<feature type="compositionally biased region" description="Basic and acidic residues" evidence="8">
    <location>
        <begin position="652"/>
        <end position="676"/>
    </location>
</feature>
<dbReference type="InterPro" id="IPR013087">
    <property type="entry name" value="Znf_C2H2_type"/>
</dbReference>
<comment type="pathway">
    <text evidence="1">Protein modification; protein ubiquitination.</text>
</comment>
<feature type="domain" description="C2H2-type" evidence="9">
    <location>
        <begin position="447"/>
        <end position="475"/>
    </location>
</feature>
<keyword evidence="12" id="KW-1185">Reference proteome</keyword>
<dbReference type="GO" id="GO:0008270">
    <property type="term" value="F:zinc ion binding"/>
    <property type="evidence" value="ECO:0007669"/>
    <property type="project" value="UniProtKB-KW"/>
</dbReference>
<comment type="caution">
    <text evidence="11">The sequence shown here is derived from an EMBL/GenBank/DDBJ whole genome shotgun (WGS) entry which is preliminary data.</text>
</comment>
<evidence type="ECO:0000256" key="5">
    <source>
        <dbReference type="ARBA" id="ARBA00022786"/>
    </source>
</evidence>
<proteinExistence type="predicted"/>
<protein>
    <submittedName>
        <fullName evidence="11">Zinc finger protein 473-like isoform X2</fullName>
    </submittedName>
</protein>
<dbReference type="FunFam" id="3.30.160.60:FF:000446">
    <property type="entry name" value="Zinc finger protein"/>
    <property type="match status" value="2"/>
</dbReference>
<feature type="region of interest" description="Disordered" evidence="8">
    <location>
        <begin position="1000"/>
        <end position="1101"/>
    </location>
</feature>
<feature type="region of interest" description="Disordered" evidence="8">
    <location>
        <begin position="547"/>
        <end position="762"/>
    </location>
</feature>
<feature type="compositionally biased region" description="Polar residues" evidence="8">
    <location>
        <begin position="268"/>
        <end position="284"/>
    </location>
</feature>
<feature type="compositionally biased region" description="Acidic residues" evidence="8">
    <location>
        <begin position="552"/>
        <end position="562"/>
    </location>
</feature>
<evidence type="ECO:0000259" key="10">
    <source>
        <dbReference type="PROSITE" id="PS50808"/>
    </source>
</evidence>
<dbReference type="FunFam" id="3.30.160.60:FF:000100">
    <property type="entry name" value="Zinc finger 45-like"/>
    <property type="match status" value="1"/>
</dbReference>
<feature type="compositionally biased region" description="Polar residues" evidence="8">
    <location>
        <begin position="713"/>
        <end position="732"/>
    </location>
</feature>
<evidence type="ECO:0000259" key="9">
    <source>
        <dbReference type="PROSITE" id="PS50157"/>
    </source>
</evidence>
<evidence type="ECO:0000256" key="3">
    <source>
        <dbReference type="ARBA" id="ARBA00022737"/>
    </source>
</evidence>
<dbReference type="InterPro" id="IPR036236">
    <property type="entry name" value="Znf_C2H2_sf"/>
</dbReference>
<keyword evidence="5" id="KW-0833">Ubl conjugation pathway</keyword>
<feature type="domain" description="BED-type" evidence="10">
    <location>
        <begin position="1419"/>
        <end position="1467"/>
    </location>
</feature>
<evidence type="ECO:0000256" key="1">
    <source>
        <dbReference type="ARBA" id="ARBA00004906"/>
    </source>
</evidence>
<feature type="compositionally biased region" description="Polar residues" evidence="8">
    <location>
        <begin position="1365"/>
        <end position="1380"/>
    </location>
</feature>
<feature type="domain" description="C2H2-type" evidence="9">
    <location>
        <begin position="1171"/>
        <end position="1199"/>
    </location>
</feature>
<sequence length="1489" mass="166261">MAFALQQNGGVSPGRDKKKYKMTKLQLLHRALNERLMAAVEQIMEMVGGTVLEYEEETIRARKENEVLRRRLRWMEGANRADWPGPSEPVTLSTTDETNSSRQDECAVNFGIGQESEGFVIKTESTELPLCVRPESSITTLPQSIDQGSDNAGTAVGIAYGLADSMPWDSPQSYMAPLDFDPTGSGPNRVRHWRGRNRRQRMSFACPDCGKVFGTEQRLMVHMRIHSTERPYAYRRRKACFYGDSKKKRKLHRLSQLSREIVDDLSDGSEQTNRSSASPEQLETTAPGREEPESDDNSSDKEPEKRITSPVRNQRDKKRVVNQMCYCPQCPKRAFARPCQLAMHMKTHTVTDLVNLPTQAQSGTEAIVDVKRKLPKKQRKKDVKKKAKVGGIGEYRCPECDRVFSLASRLHFHMKTHTSKRALLCKAQQIKTELEAVAKTTDIHRPYACPHCDKLFAREGWLAPHIRTQHGEIKSRSNYFKIMYGSGRTRSQQTFTKVVRLATVAKDEDEQSEDIPITDTDEDEQSEDLPIMGTDEAELSVDLSKMGTDEAQQSEDLPETGTDEAQQSADLPETGTDETQQSADLPITGTDEPESISEQSKDTSGQKEEERRKKGFPCKTCGKSFVLEKKLKKHSRKHVGKKIHDVRKRKREQALMETKLREQEQRRREESERLEAKMSTSNRNSNTTPSGDKSDESEESVSEEMANKDGSAHLSSSATHTVSGSPASSTETIAAANHTGSPGLLPQTAIEQPTTSYKRNERTKPEMVSNIMSHFNMQPRIVLQPIRTERKYWGSMPGVADLKSSCSEKSSGLYSVVVDDEMADAVQDKIVDSNLCTLPVEFSGHGSQNTVDPETEIVSVEVGSSQRDSDVELENTGGPLPIESSEGNKAEGQQKDNHNLNLPGVSEKTARNQVSLIVIDDKLEQSYARTAKENALSECGRSKCDWKCDCKNISGMKLTVMPQSSVLESLFKETSSDTMQKNIDSKVVCVVLSDIEDNVDEDVLGPSKGLDKKKRASVTSIQNEQLDVGSKPGNNPSSNSNFPAPGAAESTKSIDGASQHADDQSISNDPPRDQMTAIRQTEDRPMISKERTSCETSDMEVNADMEIVSGGERQNKKLGQNNQSVIMGDDLLRAGEMSNSRLHVCQHCKAAFGSSYTLRRHEYTHTGERPFWCNQCNMGFIQKYRLLKHTFACHGDTTSNADQEKLKRATRTIQDGETSLNNEACIQSYQPASPGQPGWICIQNEEPEPFEEIQQDQSQRLGEQHPFIKPEKPEYSVDAYRESVALPSKANNNDGSHVCTDHSDTNPIEDEMTNCHFPSKIKVEFMNSSLCSGDAIGSTEDAYQSWSPHSPDLPLGTSDIYRAQHPNQPTYTNSEAPATVSQHSSSSHDASHVSYHNILCTNRAYCSSKCCEMQKRTIAKSSPVWKYFSLKEGDCSKAVCLMCRAVISRGRKEYTTSALLKHLRMKHGNALIFGCAQKRRMKEITRKTV</sequence>
<feature type="region of interest" description="Disordered" evidence="8">
    <location>
        <begin position="1362"/>
        <end position="1388"/>
    </location>
</feature>
<dbReference type="Pfam" id="PF02892">
    <property type="entry name" value="zf-BED"/>
    <property type="match status" value="1"/>
</dbReference>
<feature type="compositionally biased region" description="Basic and acidic residues" evidence="8">
    <location>
        <begin position="599"/>
        <end position="612"/>
    </location>
</feature>
<accession>A0A498LWD5</accession>
<evidence type="ECO:0000256" key="6">
    <source>
        <dbReference type="ARBA" id="ARBA00022833"/>
    </source>
</evidence>
<evidence type="ECO:0000256" key="4">
    <source>
        <dbReference type="ARBA" id="ARBA00022771"/>
    </source>
</evidence>
<keyword evidence="3" id="KW-0677">Repeat</keyword>
<feature type="compositionally biased region" description="Low complexity" evidence="8">
    <location>
        <begin position="1029"/>
        <end position="1048"/>
    </location>
</feature>
<dbReference type="SMART" id="SM00355">
    <property type="entry name" value="ZnF_C2H2"/>
    <property type="match status" value="8"/>
</dbReference>
<dbReference type="SUPFAM" id="SSF57667">
    <property type="entry name" value="beta-beta-alpha zinc fingers"/>
    <property type="match status" value="6"/>
</dbReference>
<keyword evidence="6" id="KW-0862">Zinc</keyword>
<keyword evidence="2" id="KW-0479">Metal-binding</keyword>
<dbReference type="InterPro" id="IPR003656">
    <property type="entry name" value="Znf_BED"/>
</dbReference>
<dbReference type="Gene3D" id="3.30.160.60">
    <property type="entry name" value="Classic Zinc Finger"/>
    <property type="match status" value="5"/>
</dbReference>
<keyword evidence="4 7" id="KW-0863">Zinc-finger</keyword>
<feature type="compositionally biased region" description="Polar residues" evidence="8">
    <location>
        <begin position="90"/>
        <end position="101"/>
    </location>
</feature>
<feature type="domain" description="C2H2-type" evidence="9">
    <location>
        <begin position="1143"/>
        <end position="1170"/>
    </location>
</feature>
<dbReference type="PROSITE" id="PS50808">
    <property type="entry name" value="ZF_BED"/>
    <property type="match status" value="1"/>
</dbReference>
<dbReference type="Pfam" id="PF00096">
    <property type="entry name" value="zf-C2H2"/>
    <property type="match status" value="2"/>
</dbReference>
<reference evidence="11 12" key="1">
    <citation type="submission" date="2018-03" db="EMBL/GenBank/DDBJ databases">
        <title>Draft genome sequence of Rohu Carp (Labeo rohita).</title>
        <authorList>
            <person name="Das P."/>
            <person name="Kushwaha B."/>
            <person name="Joshi C.G."/>
            <person name="Kumar D."/>
            <person name="Nagpure N.S."/>
            <person name="Sahoo L."/>
            <person name="Das S.P."/>
            <person name="Bit A."/>
            <person name="Patnaik S."/>
            <person name="Meher P.K."/>
            <person name="Jayasankar P."/>
            <person name="Koringa P.G."/>
            <person name="Patel N.V."/>
            <person name="Hinsu A.T."/>
            <person name="Kumar R."/>
            <person name="Pandey M."/>
            <person name="Agarwal S."/>
            <person name="Srivastava S."/>
            <person name="Singh M."/>
            <person name="Iquebal M.A."/>
            <person name="Jaiswal S."/>
            <person name="Angadi U.B."/>
            <person name="Kumar N."/>
            <person name="Raza M."/>
            <person name="Shah T.M."/>
            <person name="Rai A."/>
            <person name="Jena J.K."/>
        </authorList>
    </citation>
    <scope>NUCLEOTIDE SEQUENCE [LARGE SCALE GENOMIC DNA]</scope>
    <source>
        <strain evidence="11">DASCIFA01</strain>
        <tissue evidence="11">Testis</tissue>
    </source>
</reference>
<evidence type="ECO:0000313" key="11">
    <source>
        <dbReference type="EMBL" id="RXN12799.1"/>
    </source>
</evidence>
<evidence type="ECO:0000256" key="8">
    <source>
        <dbReference type="SAM" id="MobiDB-lite"/>
    </source>
</evidence>
<feature type="region of interest" description="Disordered" evidence="8">
    <location>
        <begin position="80"/>
        <end position="103"/>
    </location>
</feature>
<evidence type="ECO:0000256" key="7">
    <source>
        <dbReference type="PROSITE-ProRule" id="PRU00042"/>
    </source>
</evidence>
<feature type="compositionally biased region" description="Basic and acidic residues" evidence="8">
    <location>
        <begin position="1080"/>
        <end position="1093"/>
    </location>
</feature>
<dbReference type="STRING" id="84645.A0A498LWD5"/>
<feature type="domain" description="C2H2-type" evidence="9">
    <location>
        <begin position="616"/>
        <end position="643"/>
    </location>
</feature>
<dbReference type="SMART" id="SM00614">
    <property type="entry name" value="ZnF_BED"/>
    <property type="match status" value="1"/>
</dbReference>
<dbReference type="PROSITE" id="PS50157">
    <property type="entry name" value="ZINC_FINGER_C2H2_2"/>
    <property type="match status" value="6"/>
</dbReference>
<feature type="compositionally biased region" description="Low complexity" evidence="8">
    <location>
        <begin position="679"/>
        <end position="691"/>
    </location>
</feature>
<feature type="region of interest" description="Disordered" evidence="8">
    <location>
        <begin position="506"/>
        <end position="529"/>
    </location>
</feature>
<dbReference type="GO" id="GO:0003677">
    <property type="term" value="F:DNA binding"/>
    <property type="evidence" value="ECO:0007669"/>
    <property type="project" value="InterPro"/>
</dbReference>
<dbReference type="Proteomes" id="UP000290572">
    <property type="component" value="Unassembled WGS sequence"/>
</dbReference>
<dbReference type="PROSITE" id="PS00028">
    <property type="entry name" value="ZINC_FINGER_C2H2_1"/>
    <property type="match status" value="6"/>
</dbReference>
<dbReference type="EMBL" id="QBIY01013025">
    <property type="protein sequence ID" value="RXN12799.1"/>
    <property type="molecule type" value="Genomic_DNA"/>
</dbReference>
<feature type="compositionally biased region" description="Basic and acidic residues" evidence="8">
    <location>
        <begin position="298"/>
        <end position="307"/>
    </location>
</feature>